<feature type="region of interest" description="Disordered" evidence="1">
    <location>
        <begin position="1"/>
        <end position="360"/>
    </location>
</feature>
<evidence type="ECO:0000313" key="5">
    <source>
        <dbReference type="Proteomes" id="UP000009046"/>
    </source>
</evidence>
<dbReference type="KEGG" id="phu:Phum_PHUM256620"/>
<dbReference type="PANTHER" id="PTHR45691:SF6">
    <property type="entry name" value="PROTEIN DIAPHANOUS"/>
    <property type="match status" value="1"/>
</dbReference>
<dbReference type="InParanoid" id="E0VK38"/>
<evidence type="ECO:0000259" key="2">
    <source>
        <dbReference type="PROSITE" id="PS51082"/>
    </source>
</evidence>
<dbReference type="EMBL" id="DS235239">
    <property type="protein sequence ID" value="EEB13744.1"/>
    <property type="molecule type" value="Genomic_DNA"/>
</dbReference>
<dbReference type="GO" id="GO:0003779">
    <property type="term" value="F:actin binding"/>
    <property type="evidence" value="ECO:0007669"/>
    <property type="project" value="InterPro"/>
</dbReference>
<keyword evidence="5" id="KW-1185">Reference proteome</keyword>
<dbReference type="GO" id="GO:0005884">
    <property type="term" value="C:actin filament"/>
    <property type="evidence" value="ECO:0007669"/>
    <property type="project" value="TreeGrafter"/>
</dbReference>
<dbReference type="eggNOG" id="KOG4462">
    <property type="taxonomic scope" value="Eukaryota"/>
</dbReference>
<dbReference type="EnsemblMetazoa" id="PHUM256620-RA">
    <property type="protein sequence ID" value="PHUM256620-PA"/>
    <property type="gene ID" value="PHUM256620"/>
</dbReference>
<feature type="compositionally biased region" description="Pro residues" evidence="1">
    <location>
        <begin position="105"/>
        <end position="114"/>
    </location>
</feature>
<protein>
    <recommendedName>
        <fullName evidence="2">WH2 domain-containing protein</fullName>
    </recommendedName>
</protein>
<gene>
    <name evidence="4" type="primary">8235215</name>
    <name evidence="3" type="ORF">Phum_PHUM256620</name>
</gene>
<dbReference type="Proteomes" id="UP000009046">
    <property type="component" value="Unassembled WGS sequence"/>
</dbReference>
<evidence type="ECO:0000313" key="3">
    <source>
        <dbReference type="EMBL" id="EEB13744.1"/>
    </source>
</evidence>
<feature type="compositionally biased region" description="Polar residues" evidence="1">
    <location>
        <begin position="134"/>
        <end position="147"/>
    </location>
</feature>
<accession>E0VK38</accession>
<feature type="compositionally biased region" description="Polar residues" evidence="1">
    <location>
        <begin position="247"/>
        <end position="265"/>
    </location>
</feature>
<evidence type="ECO:0000313" key="4">
    <source>
        <dbReference type="EnsemblMetazoa" id="PHUM256620-PA"/>
    </source>
</evidence>
<dbReference type="EMBL" id="AAZO01002974">
    <property type="status" value="NOT_ANNOTATED_CDS"/>
    <property type="molecule type" value="Genomic_DNA"/>
</dbReference>
<dbReference type="OrthoDB" id="5877983at2759"/>
<sequence length="402" mass="42472">MAPPPPPVPPPPPISTAQSGAPSGQQINMLMHSIRQGTKLKKAVTIDKSRVQNSGNSNSNEENTKDFSSVSSSRHTIANGGPPGLGNLFMGGIPKLKPTGLNNRGPPPQPPPVSHKPQITSSASDSSVGSGTTNNVFTKSPNSSSIHPSKPPVGGYGKPNLAPKPPTSKESSLSQLSNTTDCSGSNIGLNELEKPSPPPKKIVLNGRAGVNRAQSMRVPKSPPVAPTTSPPFPPNYNKPNLVKNRLNLHQSQDSLNDKNYMSSKIGTLPHNFQKLSFFPPNIPPPPAPSQRIPARPPISKPPPPPSRPVAPPAPPPPPPPPHRTTPAPPPPIQGRLASNAPGSTPPAPPIRNLSMRNGSLMQQTDVENKFGHLFHNVQEFPDPGIFRNLIKNYNTRASAVGK</sequence>
<reference evidence="3" key="1">
    <citation type="submission" date="2007-04" db="EMBL/GenBank/DDBJ databases">
        <title>Annotation of Pediculus humanus corporis strain USDA.</title>
        <authorList>
            <person name="Kirkness E."/>
            <person name="Hannick L."/>
            <person name="Hass B."/>
            <person name="Bruggner R."/>
            <person name="Lawson D."/>
            <person name="Bidwell S."/>
            <person name="Joardar V."/>
            <person name="Caler E."/>
            <person name="Walenz B."/>
            <person name="Inman J."/>
            <person name="Schobel S."/>
            <person name="Galinsky K."/>
            <person name="Amedeo P."/>
            <person name="Strausberg R."/>
        </authorList>
    </citation>
    <scope>NUCLEOTIDE SEQUENCE</scope>
    <source>
        <strain evidence="3">USDA</strain>
    </source>
</reference>
<proteinExistence type="predicted"/>
<dbReference type="PROSITE" id="PS51082">
    <property type="entry name" value="WH2"/>
    <property type="match status" value="1"/>
</dbReference>
<dbReference type="GO" id="GO:0030041">
    <property type="term" value="P:actin filament polymerization"/>
    <property type="evidence" value="ECO:0007669"/>
    <property type="project" value="TreeGrafter"/>
</dbReference>
<dbReference type="AlphaFoldDB" id="E0VK38"/>
<dbReference type="InterPro" id="IPR003124">
    <property type="entry name" value="WH2_dom"/>
</dbReference>
<feature type="compositionally biased region" description="Pro residues" evidence="1">
    <location>
        <begin position="1"/>
        <end position="14"/>
    </location>
</feature>
<feature type="compositionally biased region" description="Pro residues" evidence="1">
    <location>
        <begin position="280"/>
        <end position="332"/>
    </location>
</feature>
<dbReference type="GeneID" id="8235215"/>
<feature type="domain" description="WH2" evidence="2">
    <location>
        <begin position="26"/>
        <end position="43"/>
    </location>
</feature>
<feature type="compositionally biased region" description="Pro residues" evidence="1">
    <location>
        <begin position="220"/>
        <end position="236"/>
    </location>
</feature>
<dbReference type="VEuPathDB" id="VectorBase:PHUM256620"/>
<dbReference type="CTD" id="8235215"/>
<dbReference type="STRING" id="121224.E0VK38"/>
<reference evidence="4" key="3">
    <citation type="submission" date="2021-02" db="UniProtKB">
        <authorList>
            <consortium name="EnsemblMetazoa"/>
        </authorList>
    </citation>
    <scope>IDENTIFICATION</scope>
    <source>
        <strain evidence="4">USDA</strain>
    </source>
</reference>
<feature type="compositionally biased region" description="Polar residues" evidence="1">
    <location>
        <begin position="66"/>
        <end position="76"/>
    </location>
</feature>
<dbReference type="OMA" id="QWQHNAT"/>
<evidence type="ECO:0000256" key="1">
    <source>
        <dbReference type="SAM" id="MobiDB-lite"/>
    </source>
</evidence>
<dbReference type="RefSeq" id="XP_002426482.1">
    <property type="nucleotide sequence ID" value="XM_002426437.1"/>
</dbReference>
<feature type="compositionally biased region" description="Polar residues" evidence="1">
    <location>
        <begin position="168"/>
        <end position="188"/>
    </location>
</feature>
<feature type="compositionally biased region" description="Low complexity" evidence="1">
    <location>
        <begin position="120"/>
        <end position="133"/>
    </location>
</feature>
<feature type="compositionally biased region" description="Polar residues" evidence="1">
    <location>
        <begin position="15"/>
        <end position="28"/>
    </location>
</feature>
<reference evidence="3" key="2">
    <citation type="submission" date="2007-04" db="EMBL/GenBank/DDBJ databases">
        <title>The genome of the human body louse.</title>
        <authorList>
            <consortium name="The Human Body Louse Genome Consortium"/>
            <person name="Kirkness E."/>
            <person name="Walenz B."/>
            <person name="Hass B."/>
            <person name="Bruggner R."/>
            <person name="Strausberg R."/>
        </authorList>
    </citation>
    <scope>NUCLEOTIDE SEQUENCE</scope>
    <source>
        <strain evidence="3">USDA</strain>
    </source>
</reference>
<name>E0VK38_PEDHC</name>
<dbReference type="HOGENOM" id="CLU_048657_0_0_1"/>
<dbReference type="PANTHER" id="PTHR45691">
    <property type="entry name" value="PROTEIN DIAPHANOUS"/>
    <property type="match status" value="1"/>
</dbReference>
<organism>
    <name type="scientific">Pediculus humanus subsp. corporis</name>
    <name type="common">Body louse</name>
    <dbReference type="NCBI Taxonomy" id="121224"/>
    <lineage>
        <taxon>Eukaryota</taxon>
        <taxon>Metazoa</taxon>
        <taxon>Ecdysozoa</taxon>
        <taxon>Arthropoda</taxon>
        <taxon>Hexapoda</taxon>
        <taxon>Insecta</taxon>
        <taxon>Pterygota</taxon>
        <taxon>Neoptera</taxon>
        <taxon>Paraneoptera</taxon>
        <taxon>Psocodea</taxon>
        <taxon>Troctomorpha</taxon>
        <taxon>Phthiraptera</taxon>
        <taxon>Anoplura</taxon>
        <taxon>Pediculidae</taxon>
        <taxon>Pediculus</taxon>
    </lineage>
</organism>
<dbReference type="InterPro" id="IPR051412">
    <property type="entry name" value="Formin_Homology_Diaphanous_sf"/>
</dbReference>